<name>A0A2I2KYW8_9ACTN</name>
<evidence type="ECO:0000259" key="6">
    <source>
        <dbReference type="PROSITE" id="PS50850"/>
    </source>
</evidence>
<keyword evidence="4 5" id="KW-0472">Membrane</keyword>
<organism evidence="7 8">
    <name type="scientific">Frankia canadensis</name>
    <dbReference type="NCBI Taxonomy" id="1836972"/>
    <lineage>
        <taxon>Bacteria</taxon>
        <taxon>Bacillati</taxon>
        <taxon>Actinomycetota</taxon>
        <taxon>Actinomycetes</taxon>
        <taxon>Frankiales</taxon>
        <taxon>Frankiaceae</taxon>
        <taxon>Frankia</taxon>
    </lineage>
</organism>
<protein>
    <submittedName>
        <fullName evidence="7">Arabinose efflux permease family protein</fullName>
    </submittedName>
</protein>
<evidence type="ECO:0000313" key="7">
    <source>
        <dbReference type="EMBL" id="SNQ50863.1"/>
    </source>
</evidence>
<keyword evidence="2 5" id="KW-0812">Transmembrane</keyword>
<feature type="transmembrane region" description="Helical" evidence="5">
    <location>
        <begin position="109"/>
        <end position="128"/>
    </location>
</feature>
<gene>
    <name evidence="7" type="ORF">FRACA_550018</name>
</gene>
<dbReference type="GO" id="GO:0022857">
    <property type="term" value="F:transmembrane transporter activity"/>
    <property type="evidence" value="ECO:0007669"/>
    <property type="project" value="InterPro"/>
</dbReference>
<feature type="transmembrane region" description="Helical" evidence="5">
    <location>
        <begin position="20"/>
        <end position="42"/>
    </location>
</feature>
<feature type="transmembrane region" description="Helical" evidence="5">
    <location>
        <begin position="82"/>
        <end position="103"/>
    </location>
</feature>
<dbReference type="InterPro" id="IPR036259">
    <property type="entry name" value="MFS_trans_sf"/>
</dbReference>
<accession>A0A2I2KYW8</accession>
<sequence>MPARAGRYRRTLATPGVRRFIPASIVGRLPLSMHALGTVLFVQDRSGSYALGGAVAAATAISEAVCAPGVGRLLDRRGQAPVLLVALVGHLLGVAALLVAVWAGLPRPLWFAAAAIAGACLPPVGSCARARWSMLLAGSPLLPSAFALEAAIDELVFVVGPTLVTALVTLVAPAGGLIASTMLLMIGAAGLAAQRDTDPGPRPPAASPPVRIMRQPAARVLVAIVFAIGVGFGGVDVSMVAFAREQGLAAVGGLLLGLFATGSGVAGLLHGARASHRPPRARLLRAVALLAAGFALPLAGVTVWAMIPLAVLAGATAAPTMISANATMERLVPPRSRTEGFAWLTMAVASGVALGAPVAGHLVDGGGARLGFLVPAAAGLLAGLAALCGRRCLPNTTPG</sequence>
<feature type="transmembrane region" description="Helical" evidence="5">
    <location>
        <begin position="370"/>
        <end position="389"/>
    </location>
</feature>
<dbReference type="PROSITE" id="PS50850">
    <property type="entry name" value="MFS"/>
    <property type="match status" value="1"/>
</dbReference>
<comment type="subcellular location">
    <subcellularLocation>
        <location evidence="1">Cell membrane</location>
        <topology evidence="1">Multi-pass membrane protein</topology>
    </subcellularLocation>
</comment>
<feature type="transmembrane region" description="Helical" evidence="5">
    <location>
        <begin position="340"/>
        <end position="358"/>
    </location>
</feature>
<dbReference type="SUPFAM" id="SSF103473">
    <property type="entry name" value="MFS general substrate transporter"/>
    <property type="match status" value="1"/>
</dbReference>
<feature type="transmembrane region" description="Helical" evidence="5">
    <location>
        <begin position="283"/>
        <end position="301"/>
    </location>
</feature>
<dbReference type="InterPro" id="IPR011701">
    <property type="entry name" value="MFS"/>
</dbReference>
<dbReference type="Gene3D" id="1.20.1250.20">
    <property type="entry name" value="MFS general substrate transporter like domains"/>
    <property type="match status" value="2"/>
</dbReference>
<feature type="transmembrane region" description="Helical" evidence="5">
    <location>
        <begin position="170"/>
        <end position="193"/>
    </location>
</feature>
<evidence type="ECO:0000256" key="5">
    <source>
        <dbReference type="SAM" id="Phobius"/>
    </source>
</evidence>
<reference evidence="7 8" key="1">
    <citation type="submission" date="2017-06" db="EMBL/GenBank/DDBJ databases">
        <authorList>
            <person name="Kim H.J."/>
            <person name="Triplett B.A."/>
        </authorList>
    </citation>
    <scope>NUCLEOTIDE SEQUENCE [LARGE SCALE GENOMIC DNA]</scope>
    <source>
        <strain evidence="7">FRACA_ARgP5</strain>
    </source>
</reference>
<evidence type="ECO:0000256" key="1">
    <source>
        <dbReference type="ARBA" id="ARBA00004651"/>
    </source>
</evidence>
<dbReference type="Proteomes" id="UP000234331">
    <property type="component" value="Unassembled WGS sequence"/>
</dbReference>
<proteinExistence type="predicted"/>
<evidence type="ECO:0000313" key="8">
    <source>
        <dbReference type="Proteomes" id="UP000234331"/>
    </source>
</evidence>
<feature type="transmembrane region" description="Helical" evidence="5">
    <location>
        <begin position="48"/>
        <end position="70"/>
    </location>
</feature>
<dbReference type="Pfam" id="PF07690">
    <property type="entry name" value="MFS_1"/>
    <property type="match status" value="1"/>
</dbReference>
<dbReference type="PANTHER" id="PTHR23542">
    <property type="match status" value="1"/>
</dbReference>
<feature type="transmembrane region" description="Helical" evidence="5">
    <location>
        <begin position="220"/>
        <end position="242"/>
    </location>
</feature>
<evidence type="ECO:0000256" key="3">
    <source>
        <dbReference type="ARBA" id="ARBA00022989"/>
    </source>
</evidence>
<dbReference type="GO" id="GO:0005886">
    <property type="term" value="C:plasma membrane"/>
    <property type="evidence" value="ECO:0007669"/>
    <property type="project" value="UniProtKB-SubCell"/>
</dbReference>
<evidence type="ECO:0000256" key="4">
    <source>
        <dbReference type="ARBA" id="ARBA00023136"/>
    </source>
</evidence>
<dbReference type="AlphaFoldDB" id="A0A2I2KYW8"/>
<feature type="transmembrane region" description="Helical" evidence="5">
    <location>
        <begin position="307"/>
        <end position="328"/>
    </location>
</feature>
<keyword evidence="8" id="KW-1185">Reference proteome</keyword>
<dbReference type="PANTHER" id="PTHR23542:SF1">
    <property type="entry name" value="MAJOR FACILITATOR SUPERFAMILY (MFS) PROFILE DOMAIN-CONTAINING PROTEIN"/>
    <property type="match status" value="1"/>
</dbReference>
<feature type="transmembrane region" description="Helical" evidence="5">
    <location>
        <begin position="140"/>
        <end position="164"/>
    </location>
</feature>
<evidence type="ECO:0000256" key="2">
    <source>
        <dbReference type="ARBA" id="ARBA00022692"/>
    </source>
</evidence>
<feature type="domain" description="Major facilitator superfamily (MFS) profile" evidence="6">
    <location>
        <begin position="217"/>
        <end position="399"/>
    </location>
</feature>
<dbReference type="RefSeq" id="WP_243407986.1">
    <property type="nucleotide sequence ID" value="NZ_FZMO01000501.1"/>
</dbReference>
<keyword evidence="3 5" id="KW-1133">Transmembrane helix</keyword>
<feature type="transmembrane region" description="Helical" evidence="5">
    <location>
        <begin position="248"/>
        <end position="271"/>
    </location>
</feature>
<dbReference type="InterPro" id="IPR020846">
    <property type="entry name" value="MFS_dom"/>
</dbReference>
<dbReference type="EMBL" id="FZMO01000501">
    <property type="protein sequence ID" value="SNQ50863.1"/>
    <property type="molecule type" value="Genomic_DNA"/>
</dbReference>